<evidence type="ECO:0000313" key="1">
    <source>
        <dbReference type="EMBL" id="CAB4136632.1"/>
    </source>
</evidence>
<protein>
    <submittedName>
        <fullName evidence="1">Uncharacterized protein</fullName>
    </submittedName>
</protein>
<proteinExistence type="predicted"/>
<dbReference type="EMBL" id="LR796319">
    <property type="protein sequence ID" value="CAB4136632.1"/>
    <property type="molecule type" value="Genomic_DNA"/>
</dbReference>
<name>A0A6J5LSC9_9CAUD</name>
<reference evidence="1" key="1">
    <citation type="submission" date="2020-04" db="EMBL/GenBank/DDBJ databases">
        <authorList>
            <person name="Chiriac C."/>
            <person name="Salcher M."/>
            <person name="Ghai R."/>
            <person name="Kavagutti S V."/>
        </authorList>
    </citation>
    <scope>NUCLEOTIDE SEQUENCE</scope>
</reference>
<gene>
    <name evidence="1" type="ORF">UFOVP308_35</name>
</gene>
<accession>A0A6J5LSC9</accession>
<organism evidence="1">
    <name type="scientific">uncultured Caudovirales phage</name>
    <dbReference type="NCBI Taxonomy" id="2100421"/>
    <lineage>
        <taxon>Viruses</taxon>
        <taxon>Duplodnaviria</taxon>
        <taxon>Heunggongvirae</taxon>
        <taxon>Uroviricota</taxon>
        <taxon>Caudoviricetes</taxon>
        <taxon>Peduoviridae</taxon>
        <taxon>Maltschvirus</taxon>
        <taxon>Maltschvirus maltsch</taxon>
    </lineage>
</organism>
<sequence length="94" mass="9381">MSSLSAPVTLLSSVTATGASKAVQVDAGMPAILHVTGITTATVALQGSLDGTTFSTVGTALTADGFVTLANAPKYLRANCTAYTSGTIIAKILY</sequence>